<evidence type="ECO:0000313" key="7">
    <source>
        <dbReference type="Proteomes" id="UP000618591"/>
    </source>
</evidence>
<dbReference type="Pfam" id="PF00486">
    <property type="entry name" value="Trans_reg_C"/>
    <property type="match status" value="1"/>
</dbReference>
<sequence>MTVRTVFVVEDDPKIAAVLADYLRAGGYGARVFPDGRAVVAAVRAEPPAAMILDLGLPGMDGMAICAAVRAFSAVPILMLTARVEQADRLAGLDGGADDYVCKPFEAREVMARVNAMIRRAEGRVTRDASALPWVIDEDGQRVAWRGTWLDLSPSEFCILAAMVRSPGRVFTRDQLLDRLGTRALDSGDRAIDSHMKNIRRKIARVEPDAACVASVYGVGYRFEG</sequence>
<evidence type="ECO:0000259" key="5">
    <source>
        <dbReference type="PROSITE" id="PS51755"/>
    </source>
</evidence>
<dbReference type="PROSITE" id="PS51755">
    <property type="entry name" value="OMPR_PHOB"/>
    <property type="match status" value="1"/>
</dbReference>
<dbReference type="SUPFAM" id="SSF46894">
    <property type="entry name" value="C-terminal effector domain of the bipartite response regulators"/>
    <property type="match status" value="1"/>
</dbReference>
<dbReference type="InterPro" id="IPR036388">
    <property type="entry name" value="WH-like_DNA-bd_sf"/>
</dbReference>
<proteinExistence type="predicted"/>
<feature type="DNA-binding region" description="OmpR/PhoB-type" evidence="3">
    <location>
        <begin position="124"/>
        <end position="225"/>
    </location>
</feature>
<comment type="caution">
    <text evidence="6">The sequence shown here is derived from an EMBL/GenBank/DDBJ whole genome shotgun (WGS) entry which is preliminary data.</text>
</comment>
<protein>
    <submittedName>
        <fullName evidence="6">DNA-binding response regulator</fullName>
    </submittedName>
</protein>
<dbReference type="SMART" id="SM00448">
    <property type="entry name" value="REC"/>
    <property type="match status" value="1"/>
</dbReference>
<dbReference type="CDD" id="cd00383">
    <property type="entry name" value="trans_reg_C"/>
    <property type="match status" value="1"/>
</dbReference>
<dbReference type="InterPro" id="IPR001867">
    <property type="entry name" value="OmpR/PhoB-type_DNA-bd"/>
</dbReference>
<dbReference type="PANTHER" id="PTHR48111:SF59">
    <property type="entry name" value="TRANSCRIPTIONAL REGULATORY PROTEIN BAER"/>
    <property type="match status" value="1"/>
</dbReference>
<keyword evidence="2" id="KW-0597">Phosphoprotein</keyword>
<keyword evidence="7" id="KW-1185">Reference proteome</keyword>
<feature type="domain" description="Response regulatory" evidence="4">
    <location>
        <begin position="5"/>
        <end position="118"/>
    </location>
</feature>
<feature type="modified residue" description="4-aspartylphosphate" evidence="2">
    <location>
        <position position="54"/>
    </location>
</feature>
<accession>A0ABQ1GGJ0</accession>
<dbReference type="EMBL" id="BMDW01000005">
    <property type="protein sequence ID" value="GGA43091.1"/>
    <property type="molecule type" value="Genomic_DNA"/>
</dbReference>
<dbReference type="SUPFAM" id="SSF52172">
    <property type="entry name" value="CheY-like"/>
    <property type="match status" value="1"/>
</dbReference>
<dbReference type="Gene3D" id="6.10.250.690">
    <property type="match status" value="1"/>
</dbReference>
<evidence type="ECO:0000256" key="1">
    <source>
        <dbReference type="ARBA" id="ARBA00023125"/>
    </source>
</evidence>
<name>A0ABQ1GGJ0_9SPHN</name>
<dbReference type="Proteomes" id="UP000618591">
    <property type="component" value="Unassembled WGS sequence"/>
</dbReference>
<evidence type="ECO:0000256" key="2">
    <source>
        <dbReference type="PROSITE-ProRule" id="PRU00169"/>
    </source>
</evidence>
<feature type="domain" description="OmpR/PhoB-type" evidence="5">
    <location>
        <begin position="124"/>
        <end position="225"/>
    </location>
</feature>
<dbReference type="PROSITE" id="PS50110">
    <property type="entry name" value="RESPONSE_REGULATORY"/>
    <property type="match status" value="1"/>
</dbReference>
<dbReference type="InterPro" id="IPR016032">
    <property type="entry name" value="Sig_transdc_resp-reg_C-effctor"/>
</dbReference>
<dbReference type="Gene3D" id="3.40.50.2300">
    <property type="match status" value="1"/>
</dbReference>
<dbReference type="SMART" id="SM00862">
    <property type="entry name" value="Trans_reg_C"/>
    <property type="match status" value="1"/>
</dbReference>
<organism evidence="6 7">
    <name type="scientific">Sphingomonas psychrolutea</name>
    <dbReference type="NCBI Taxonomy" id="1259676"/>
    <lineage>
        <taxon>Bacteria</taxon>
        <taxon>Pseudomonadati</taxon>
        <taxon>Pseudomonadota</taxon>
        <taxon>Alphaproteobacteria</taxon>
        <taxon>Sphingomonadales</taxon>
        <taxon>Sphingomonadaceae</taxon>
        <taxon>Sphingomonas</taxon>
    </lineage>
</organism>
<dbReference type="Gene3D" id="1.10.10.10">
    <property type="entry name" value="Winged helix-like DNA-binding domain superfamily/Winged helix DNA-binding domain"/>
    <property type="match status" value="1"/>
</dbReference>
<reference evidence="7" key="1">
    <citation type="journal article" date="2019" name="Int. J. Syst. Evol. Microbiol.">
        <title>The Global Catalogue of Microorganisms (GCM) 10K type strain sequencing project: providing services to taxonomists for standard genome sequencing and annotation.</title>
        <authorList>
            <consortium name="The Broad Institute Genomics Platform"/>
            <consortium name="The Broad Institute Genome Sequencing Center for Infectious Disease"/>
            <person name="Wu L."/>
            <person name="Ma J."/>
        </authorList>
    </citation>
    <scope>NUCLEOTIDE SEQUENCE [LARGE SCALE GENOMIC DNA]</scope>
    <source>
        <strain evidence="7">CGMCC 1.10106</strain>
    </source>
</reference>
<gene>
    <name evidence="6" type="primary">baeR</name>
    <name evidence="6" type="ORF">GCM10011395_11710</name>
</gene>
<dbReference type="InterPro" id="IPR039420">
    <property type="entry name" value="WalR-like"/>
</dbReference>
<keyword evidence="1 3" id="KW-0238">DNA-binding</keyword>
<evidence type="ECO:0000313" key="6">
    <source>
        <dbReference type="EMBL" id="GGA43091.1"/>
    </source>
</evidence>
<dbReference type="RefSeq" id="WP_188445935.1">
    <property type="nucleotide sequence ID" value="NZ_BMDW01000005.1"/>
</dbReference>
<dbReference type="GO" id="GO:0003677">
    <property type="term" value="F:DNA binding"/>
    <property type="evidence" value="ECO:0007669"/>
    <property type="project" value="UniProtKB-KW"/>
</dbReference>
<dbReference type="InterPro" id="IPR011006">
    <property type="entry name" value="CheY-like_superfamily"/>
</dbReference>
<dbReference type="Pfam" id="PF00072">
    <property type="entry name" value="Response_reg"/>
    <property type="match status" value="1"/>
</dbReference>
<evidence type="ECO:0000256" key="3">
    <source>
        <dbReference type="PROSITE-ProRule" id="PRU01091"/>
    </source>
</evidence>
<evidence type="ECO:0000259" key="4">
    <source>
        <dbReference type="PROSITE" id="PS50110"/>
    </source>
</evidence>
<dbReference type="PANTHER" id="PTHR48111">
    <property type="entry name" value="REGULATOR OF RPOS"/>
    <property type="match status" value="1"/>
</dbReference>
<dbReference type="InterPro" id="IPR001789">
    <property type="entry name" value="Sig_transdc_resp-reg_receiver"/>
</dbReference>